<accession>A0A9P0AK13</accession>
<gene>
    <name evidence="1" type="ORF">BEMITA_LOCUS12769</name>
</gene>
<organism evidence="1 2">
    <name type="scientific">Bemisia tabaci</name>
    <name type="common">Sweetpotato whitefly</name>
    <name type="synonym">Aleurodes tabaci</name>
    <dbReference type="NCBI Taxonomy" id="7038"/>
    <lineage>
        <taxon>Eukaryota</taxon>
        <taxon>Metazoa</taxon>
        <taxon>Ecdysozoa</taxon>
        <taxon>Arthropoda</taxon>
        <taxon>Hexapoda</taxon>
        <taxon>Insecta</taxon>
        <taxon>Pterygota</taxon>
        <taxon>Neoptera</taxon>
        <taxon>Paraneoptera</taxon>
        <taxon>Hemiptera</taxon>
        <taxon>Sternorrhyncha</taxon>
        <taxon>Aleyrodoidea</taxon>
        <taxon>Aleyrodidae</taxon>
        <taxon>Aleyrodinae</taxon>
        <taxon>Bemisia</taxon>
    </lineage>
</organism>
<dbReference type="EMBL" id="OU963869">
    <property type="protein sequence ID" value="CAH0394474.1"/>
    <property type="molecule type" value="Genomic_DNA"/>
</dbReference>
<evidence type="ECO:0000313" key="2">
    <source>
        <dbReference type="Proteomes" id="UP001152759"/>
    </source>
</evidence>
<name>A0A9P0AK13_BEMTA</name>
<sequence length="228" mass="26242">MEFIYATIEDCINRIRSHKKEFPMLKSDVNASVDLMSQLSYDNRDRGVRDVFFIKDYTDSTANPIKENYIVPETQYPYPRYLKTLYANRILGFGTSAPSKLAEIFAFLGFTRLPSNTAFACLADGFGGFTAYIDTLTRRSKILFNTLIVDSTMEANPSDWDADRSRNEVEYEALKFHYHDLTLLTTIDKLIESFPYQPLVVTCDAQTVGMDMRLRENLLCNVTTYFLN</sequence>
<dbReference type="AlphaFoldDB" id="A0A9P0AK13"/>
<evidence type="ECO:0000313" key="1">
    <source>
        <dbReference type="EMBL" id="CAH0394474.1"/>
    </source>
</evidence>
<reference evidence="1" key="1">
    <citation type="submission" date="2021-12" db="EMBL/GenBank/DDBJ databases">
        <authorList>
            <person name="King R."/>
        </authorList>
    </citation>
    <scope>NUCLEOTIDE SEQUENCE</scope>
</reference>
<dbReference type="Proteomes" id="UP001152759">
    <property type="component" value="Chromosome 8"/>
</dbReference>
<keyword evidence="2" id="KW-1185">Reference proteome</keyword>
<protein>
    <submittedName>
        <fullName evidence="1">Uncharacterized protein</fullName>
    </submittedName>
</protein>
<proteinExistence type="predicted"/>